<dbReference type="Pfam" id="PF08284">
    <property type="entry name" value="RVP_2"/>
    <property type="match status" value="1"/>
</dbReference>
<dbReference type="CDD" id="cd01647">
    <property type="entry name" value="RT_LTR"/>
    <property type="match status" value="1"/>
</dbReference>
<keyword evidence="2" id="KW-0548">Nucleotidyltransferase</keyword>
<dbReference type="Pfam" id="PF17919">
    <property type="entry name" value="RT_RNaseH_2"/>
    <property type="match status" value="1"/>
</dbReference>
<keyword evidence="4" id="KW-0378">Hydrolase</keyword>
<protein>
    <submittedName>
        <fullName evidence="7">Transposon Tf2-11 polyprotein</fullName>
    </submittedName>
</protein>
<dbReference type="CDD" id="cd00303">
    <property type="entry name" value="retropepsin_like"/>
    <property type="match status" value="1"/>
</dbReference>
<proteinExistence type="predicted"/>
<dbReference type="Gene3D" id="3.30.420.10">
    <property type="entry name" value="Ribonuclease H-like superfamily/Ribonuclease H"/>
    <property type="match status" value="1"/>
</dbReference>
<comment type="caution">
    <text evidence="7">The sequence shown here is derived from an EMBL/GenBank/DDBJ whole genome shotgun (WGS) entry which is preliminary data.</text>
</comment>
<dbReference type="SUPFAM" id="SSF50630">
    <property type="entry name" value="Acid proteases"/>
    <property type="match status" value="1"/>
</dbReference>
<keyword evidence="1" id="KW-0808">Transferase</keyword>
<dbReference type="SUPFAM" id="SSF53098">
    <property type="entry name" value="Ribonuclease H-like"/>
    <property type="match status" value="1"/>
</dbReference>
<dbReference type="InterPro" id="IPR001584">
    <property type="entry name" value="Integrase_cat-core"/>
</dbReference>
<dbReference type="SUPFAM" id="SSF56672">
    <property type="entry name" value="DNA/RNA polymerases"/>
    <property type="match status" value="1"/>
</dbReference>
<keyword evidence="3" id="KW-0540">Nuclease</keyword>
<gene>
    <name evidence="7" type="ORF">Sradi_3350500</name>
</gene>
<feature type="domain" description="Integrase catalytic" evidence="6">
    <location>
        <begin position="402"/>
        <end position="478"/>
    </location>
</feature>
<dbReference type="InterPro" id="IPR043502">
    <property type="entry name" value="DNA/RNA_pol_sf"/>
</dbReference>
<accession>A0AAW2R3F4</accession>
<dbReference type="Gene3D" id="3.30.70.270">
    <property type="match status" value="1"/>
</dbReference>
<dbReference type="Gene3D" id="2.40.70.10">
    <property type="entry name" value="Acid Proteases"/>
    <property type="match status" value="1"/>
</dbReference>
<dbReference type="InterPro" id="IPR036397">
    <property type="entry name" value="RNaseH_sf"/>
</dbReference>
<dbReference type="AlphaFoldDB" id="A0AAW2R3F4"/>
<dbReference type="InterPro" id="IPR050951">
    <property type="entry name" value="Retrovirus_Pol_polyprotein"/>
</dbReference>
<name>A0AAW2R3F4_SESRA</name>
<dbReference type="InterPro" id="IPR021109">
    <property type="entry name" value="Peptidase_aspartic_dom_sf"/>
</dbReference>
<dbReference type="InterPro" id="IPR012337">
    <property type="entry name" value="RNaseH-like_sf"/>
</dbReference>
<dbReference type="EMBL" id="JACGWJ010000014">
    <property type="protein sequence ID" value="KAL0374348.1"/>
    <property type="molecule type" value="Genomic_DNA"/>
</dbReference>
<evidence type="ECO:0000256" key="5">
    <source>
        <dbReference type="ARBA" id="ARBA00023268"/>
    </source>
</evidence>
<evidence type="ECO:0000259" key="6">
    <source>
        <dbReference type="PROSITE" id="PS50994"/>
    </source>
</evidence>
<reference evidence="7" key="1">
    <citation type="submission" date="2020-06" db="EMBL/GenBank/DDBJ databases">
        <authorList>
            <person name="Li T."/>
            <person name="Hu X."/>
            <person name="Zhang T."/>
            <person name="Song X."/>
            <person name="Zhang H."/>
            <person name="Dai N."/>
            <person name="Sheng W."/>
            <person name="Hou X."/>
            <person name="Wei L."/>
        </authorList>
    </citation>
    <scope>NUCLEOTIDE SEQUENCE</scope>
    <source>
        <strain evidence="7">G02</strain>
        <tissue evidence="7">Leaf</tissue>
    </source>
</reference>
<dbReference type="GO" id="GO:0004519">
    <property type="term" value="F:endonuclease activity"/>
    <property type="evidence" value="ECO:0007669"/>
    <property type="project" value="UniProtKB-KW"/>
</dbReference>
<dbReference type="GO" id="GO:0003676">
    <property type="term" value="F:nucleic acid binding"/>
    <property type="evidence" value="ECO:0007669"/>
    <property type="project" value="InterPro"/>
</dbReference>
<dbReference type="PANTHER" id="PTHR37984:SF5">
    <property type="entry name" value="PROTEIN NYNRIN-LIKE"/>
    <property type="match status" value="1"/>
</dbReference>
<organism evidence="7">
    <name type="scientific">Sesamum radiatum</name>
    <name type="common">Black benniseed</name>
    <dbReference type="NCBI Taxonomy" id="300843"/>
    <lineage>
        <taxon>Eukaryota</taxon>
        <taxon>Viridiplantae</taxon>
        <taxon>Streptophyta</taxon>
        <taxon>Embryophyta</taxon>
        <taxon>Tracheophyta</taxon>
        <taxon>Spermatophyta</taxon>
        <taxon>Magnoliopsida</taxon>
        <taxon>eudicotyledons</taxon>
        <taxon>Gunneridae</taxon>
        <taxon>Pentapetalae</taxon>
        <taxon>asterids</taxon>
        <taxon>lamiids</taxon>
        <taxon>Lamiales</taxon>
        <taxon>Pedaliaceae</taxon>
        <taxon>Sesamum</taxon>
    </lineage>
</organism>
<evidence type="ECO:0000256" key="1">
    <source>
        <dbReference type="ARBA" id="ARBA00022679"/>
    </source>
</evidence>
<dbReference type="Gene3D" id="3.10.10.10">
    <property type="entry name" value="HIV Type 1 Reverse Transcriptase, subunit A, domain 1"/>
    <property type="match status" value="1"/>
</dbReference>
<dbReference type="PANTHER" id="PTHR37984">
    <property type="entry name" value="PROTEIN CBG26694"/>
    <property type="match status" value="1"/>
</dbReference>
<evidence type="ECO:0000313" key="7">
    <source>
        <dbReference type="EMBL" id="KAL0374348.1"/>
    </source>
</evidence>
<evidence type="ECO:0000256" key="4">
    <source>
        <dbReference type="ARBA" id="ARBA00022759"/>
    </source>
</evidence>
<sequence>MQERRAHGLCFNCDDKFRPGHICKSKQFLLLLADDIEPPEPPDSLGFLTVAPEEPPLPPPRFLSTEVASNSVHFRLSSADVSGSVCPRTLCLWGLVHEHSVSVLIDSGSSHNIMQPRVAEYLGLPIMPFSAFLVLVGNGAALHCAGVCHEVPLVLQSHQFSVPLFVILIYGADIVLGVQWLSTLGPFVSDFSIPSMQFYHKDRLVTLSVDELFDELHGARVFSKIDLCAGYNQIRVAPEDIHKADFRTVDGHFEFLVIPFNLTNAPSIFQATPVIATAFAKLKQAMISLPVLLLSDFSLSFDVTTDASQMAIGAVLPQQHYPIAFFTKKLSTQVQAASGYDREMSAIFEAVRKWAFRGASHFGTIGCLFFLAGLPSDVKDFVRRYVICQTIKYNTQKVLGTLQSLPMPRWVWMDLSMDFITHLPISAGKTVIWVVVDRLSKYAHFIGLPTKFSAASLVEVFSRVICRLHGLPKTIVSN</sequence>
<evidence type="ECO:0000256" key="2">
    <source>
        <dbReference type="ARBA" id="ARBA00022695"/>
    </source>
</evidence>
<dbReference type="PROSITE" id="PS50994">
    <property type="entry name" value="INTEGRASE"/>
    <property type="match status" value="1"/>
</dbReference>
<keyword evidence="5" id="KW-0511">Multifunctional enzyme</keyword>
<dbReference type="InterPro" id="IPR043128">
    <property type="entry name" value="Rev_trsase/Diguanyl_cyclase"/>
</dbReference>
<keyword evidence="4" id="KW-0255">Endonuclease</keyword>
<reference evidence="7" key="2">
    <citation type="journal article" date="2024" name="Plant">
        <title>Genomic evolution and insights into agronomic trait innovations of Sesamum species.</title>
        <authorList>
            <person name="Miao H."/>
            <person name="Wang L."/>
            <person name="Qu L."/>
            <person name="Liu H."/>
            <person name="Sun Y."/>
            <person name="Le M."/>
            <person name="Wang Q."/>
            <person name="Wei S."/>
            <person name="Zheng Y."/>
            <person name="Lin W."/>
            <person name="Duan Y."/>
            <person name="Cao H."/>
            <person name="Xiong S."/>
            <person name="Wang X."/>
            <person name="Wei L."/>
            <person name="Li C."/>
            <person name="Ma Q."/>
            <person name="Ju M."/>
            <person name="Zhao R."/>
            <person name="Li G."/>
            <person name="Mu C."/>
            <person name="Tian Q."/>
            <person name="Mei H."/>
            <person name="Zhang T."/>
            <person name="Gao T."/>
            <person name="Zhang H."/>
        </authorList>
    </citation>
    <scope>NUCLEOTIDE SEQUENCE</scope>
    <source>
        <strain evidence="7">G02</strain>
    </source>
</reference>
<dbReference type="GO" id="GO:0015074">
    <property type="term" value="P:DNA integration"/>
    <property type="evidence" value="ECO:0007669"/>
    <property type="project" value="InterPro"/>
</dbReference>
<evidence type="ECO:0000256" key="3">
    <source>
        <dbReference type="ARBA" id="ARBA00022722"/>
    </source>
</evidence>
<dbReference type="InterPro" id="IPR041577">
    <property type="entry name" value="RT_RNaseH_2"/>
</dbReference>
<dbReference type="GO" id="GO:0016779">
    <property type="term" value="F:nucleotidyltransferase activity"/>
    <property type="evidence" value="ECO:0007669"/>
    <property type="project" value="UniProtKB-KW"/>
</dbReference>